<reference evidence="1" key="1">
    <citation type="submission" date="2020-05" db="EMBL/GenBank/DDBJ databases">
        <authorList>
            <person name="Chiriac C."/>
            <person name="Salcher M."/>
            <person name="Ghai R."/>
            <person name="Kavagutti S V."/>
        </authorList>
    </citation>
    <scope>NUCLEOTIDE SEQUENCE</scope>
</reference>
<gene>
    <name evidence="1" type="ORF">UFOVP1323_65</name>
</gene>
<accession>A0A6J5RM86</accession>
<sequence>MLLSTRHNIIDNYRRMYKARHNVDYKLSDDSIIEYYNNAHGAPTAEDCDDWVLEDMAYNVKKKGK</sequence>
<evidence type="ECO:0000313" key="1">
    <source>
        <dbReference type="EMBL" id="CAB4198109.1"/>
    </source>
</evidence>
<dbReference type="EMBL" id="LR797264">
    <property type="protein sequence ID" value="CAB4198109.1"/>
    <property type="molecule type" value="Genomic_DNA"/>
</dbReference>
<name>A0A6J5RM86_9CAUD</name>
<proteinExistence type="predicted"/>
<organism evidence="1">
    <name type="scientific">uncultured Caudovirales phage</name>
    <dbReference type="NCBI Taxonomy" id="2100421"/>
    <lineage>
        <taxon>Viruses</taxon>
        <taxon>Duplodnaviria</taxon>
        <taxon>Heunggongvirae</taxon>
        <taxon>Uroviricota</taxon>
        <taxon>Caudoviricetes</taxon>
        <taxon>Peduoviridae</taxon>
        <taxon>Maltschvirus</taxon>
        <taxon>Maltschvirus maltsch</taxon>
    </lineage>
</organism>
<protein>
    <submittedName>
        <fullName evidence="1">Uncharacterized protein</fullName>
    </submittedName>
</protein>